<keyword evidence="2" id="KW-1185">Reference proteome</keyword>
<protein>
    <submittedName>
        <fullName evidence="1">Uncharacterized oxidoreductase</fullName>
    </submittedName>
</protein>
<dbReference type="AlphaFoldDB" id="A0A9P0QL44"/>
<dbReference type="GO" id="GO:0016616">
    <property type="term" value="F:oxidoreductase activity, acting on the CH-OH group of donors, NAD or NADP as acceptor"/>
    <property type="evidence" value="ECO:0007669"/>
    <property type="project" value="TreeGrafter"/>
</dbReference>
<organism evidence="1 2">
    <name type="scientific">[Candida] railenensis</name>
    <dbReference type="NCBI Taxonomy" id="45579"/>
    <lineage>
        <taxon>Eukaryota</taxon>
        <taxon>Fungi</taxon>
        <taxon>Dikarya</taxon>
        <taxon>Ascomycota</taxon>
        <taxon>Saccharomycotina</taxon>
        <taxon>Pichiomycetes</taxon>
        <taxon>Debaryomycetaceae</taxon>
        <taxon>Kurtzmaniella</taxon>
    </lineage>
</organism>
<dbReference type="Gene3D" id="3.40.50.720">
    <property type="entry name" value="NAD(P)-binding Rossmann-like Domain"/>
    <property type="match status" value="1"/>
</dbReference>
<dbReference type="PRINTS" id="PR00081">
    <property type="entry name" value="GDHRDH"/>
</dbReference>
<dbReference type="InterPro" id="IPR052184">
    <property type="entry name" value="SDR_enzymes"/>
</dbReference>
<dbReference type="InterPro" id="IPR036291">
    <property type="entry name" value="NAD(P)-bd_dom_sf"/>
</dbReference>
<dbReference type="OrthoDB" id="9876299at2759"/>
<evidence type="ECO:0000313" key="1">
    <source>
        <dbReference type="EMBL" id="CAH2350558.1"/>
    </source>
</evidence>
<proteinExistence type="predicted"/>
<dbReference type="PANTHER" id="PTHR45458:SF1">
    <property type="entry name" value="SHORT CHAIN DEHYDROGENASE"/>
    <property type="match status" value="1"/>
</dbReference>
<comment type="caution">
    <text evidence="1">The sequence shown here is derived from an EMBL/GenBank/DDBJ whole genome shotgun (WGS) entry which is preliminary data.</text>
</comment>
<dbReference type="EMBL" id="CAKXYY010000001">
    <property type="protein sequence ID" value="CAH2350558.1"/>
    <property type="molecule type" value="Genomic_DNA"/>
</dbReference>
<dbReference type="InterPro" id="IPR002347">
    <property type="entry name" value="SDR_fam"/>
</dbReference>
<dbReference type="CDD" id="cd05325">
    <property type="entry name" value="carb_red_sniffer_like_SDR_c"/>
    <property type="match status" value="1"/>
</dbReference>
<gene>
    <name evidence="1" type="ORF">CLIB1423_01S12816</name>
</gene>
<dbReference type="Pfam" id="PF00106">
    <property type="entry name" value="adh_short"/>
    <property type="match status" value="1"/>
</dbReference>
<accession>A0A9P0QL44</accession>
<evidence type="ECO:0000313" key="2">
    <source>
        <dbReference type="Proteomes" id="UP000837801"/>
    </source>
</evidence>
<dbReference type="SUPFAM" id="SSF51735">
    <property type="entry name" value="NAD(P)-binding Rossmann-fold domains"/>
    <property type="match status" value="1"/>
</dbReference>
<sequence>MTKTYLITGANRGIGYALTEELSKRSHTQIIATTRDAQNSNELVQLKEKTGNIDIIELDVSSEESIDGLDDQLKEIAIDGIDVFISNAGISQGKYSVKDAPRDIWLKHYKTNVLGPIFVFQILYPYLTKKETRQIVFVSSLAGSMGQYIPFSSSAYGQSKAALNYTAKEISSELESEGFTVVSMHPGSVVTEAAKPIFAKLDAKTLAVFEQLKITPIDPEESATKQLEVIDNLTKESNGKFIKYDGTELLY</sequence>
<name>A0A9P0QL44_9ASCO</name>
<dbReference type="Proteomes" id="UP000837801">
    <property type="component" value="Unassembled WGS sequence"/>
</dbReference>
<reference evidence="1" key="1">
    <citation type="submission" date="2022-03" db="EMBL/GenBank/DDBJ databases">
        <authorList>
            <person name="Legras J.-L."/>
            <person name="Devillers H."/>
            <person name="Grondin C."/>
        </authorList>
    </citation>
    <scope>NUCLEOTIDE SEQUENCE</scope>
    <source>
        <strain evidence="1">CLIB 1423</strain>
    </source>
</reference>
<dbReference type="PANTHER" id="PTHR45458">
    <property type="entry name" value="SHORT-CHAIN DEHYDROGENASE/REDUCTASE SDR"/>
    <property type="match status" value="1"/>
</dbReference>